<dbReference type="InterPro" id="IPR002740">
    <property type="entry name" value="EVE_domain"/>
</dbReference>
<proteinExistence type="predicted"/>
<feature type="non-terminal residue" evidence="2">
    <location>
        <position position="1"/>
    </location>
</feature>
<evidence type="ECO:0000313" key="2">
    <source>
        <dbReference type="EMBL" id="EJX08804.1"/>
    </source>
</evidence>
<organism evidence="2">
    <name type="scientific">gut metagenome</name>
    <dbReference type="NCBI Taxonomy" id="749906"/>
    <lineage>
        <taxon>unclassified sequences</taxon>
        <taxon>metagenomes</taxon>
        <taxon>organismal metagenomes</taxon>
    </lineage>
</organism>
<protein>
    <submittedName>
        <fullName evidence="2">Protein belonging to Uncharacterized protein family UPF0310</fullName>
    </submittedName>
</protein>
<name>J9GMM3_9ZZZZ</name>
<sequence>SLAALRSEPALSGLRILQKGNRLSITPVTKDDFLFIAERFL</sequence>
<dbReference type="EMBL" id="AMCI01000539">
    <property type="protein sequence ID" value="EJX08804.1"/>
    <property type="molecule type" value="Genomic_DNA"/>
</dbReference>
<evidence type="ECO:0000259" key="1">
    <source>
        <dbReference type="Pfam" id="PF01878"/>
    </source>
</evidence>
<dbReference type="InterPro" id="IPR015947">
    <property type="entry name" value="PUA-like_sf"/>
</dbReference>
<reference evidence="2" key="1">
    <citation type="journal article" date="2012" name="PLoS ONE">
        <title>Gene sets for utilization of primary and secondary nutrition supplies in the distal gut of endangered iberian lynx.</title>
        <authorList>
            <person name="Alcaide M."/>
            <person name="Messina E."/>
            <person name="Richter M."/>
            <person name="Bargiela R."/>
            <person name="Peplies J."/>
            <person name="Huws S.A."/>
            <person name="Newbold C.J."/>
            <person name="Golyshin P.N."/>
            <person name="Simon M.A."/>
            <person name="Lopez G."/>
            <person name="Yakimov M.M."/>
            <person name="Ferrer M."/>
        </authorList>
    </citation>
    <scope>NUCLEOTIDE SEQUENCE</scope>
</reference>
<feature type="domain" description="EVE" evidence="1">
    <location>
        <begin position="2"/>
        <end position="38"/>
    </location>
</feature>
<dbReference type="SUPFAM" id="SSF88697">
    <property type="entry name" value="PUA domain-like"/>
    <property type="match status" value="1"/>
</dbReference>
<accession>J9GMM3</accession>
<comment type="caution">
    <text evidence="2">The sequence shown here is derived from an EMBL/GenBank/DDBJ whole genome shotgun (WGS) entry which is preliminary data.</text>
</comment>
<dbReference type="AlphaFoldDB" id="J9GMM3"/>
<gene>
    <name evidence="2" type="ORF">EVA_03084</name>
</gene>
<dbReference type="Gene3D" id="3.10.590.10">
    <property type="entry name" value="ph1033 like domains"/>
    <property type="match status" value="1"/>
</dbReference>
<dbReference type="Pfam" id="PF01878">
    <property type="entry name" value="EVE"/>
    <property type="match status" value="1"/>
</dbReference>